<proteinExistence type="predicted"/>
<accession>A0A270R6Z4</accession>
<dbReference type="EMBL" id="CM008050">
    <property type="protein sequence ID" value="PAN30212.1"/>
    <property type="molecule type" value="Genomic_DNA"/>
</dbReference>
<dbReference type="Proteomes" id="UP000243499">
    <property type="component" value="Chromosome 5"/>
</dbReference>
<protein>
    <submittedName>
        <fullName evidence="1">Uncharacterized protein</fullName>
    </submittedName>
</protein>
<evidence type="ECO:0000313" key="1">
    <source>
        <dbReference type="EMBL" id="PAN30212.1"/>
    </source>
</evidence>
<dbReference type="PANTHER" id="PTHR34835">
    <property type="entry name" value="OS07G0283600 PROTEIN-RELATED"/>
    <property type="match status" value="1"/>
</dbReference>
<organism evidence="1">
    <name type="scientific">Panicum hallii</name>
    <dbReference type="NCBI Taxonomy" id="206008"/>
    <lineage>
        <taxon>Eukaryota</taxon>
        <taxon>Viridiplantae</taxon>
        <taxon>Streptophyta</taxon>
        <taxon>Embryophyta</taxon>
        <taxon>Tracheophyta</taxon>
        <taxon>Spermatophyta</taxon>
        <taxon>Magnoliopsida</taxon>
        <taxon>Liliopsida</taxon>
        <taxon>Poales</taxon>
        <taxon>Poaceae</taxon>
        <taxon>PACMAD clade</taxon>
        <taxon>Panicoideae</taxon>
        <taxon>Panicodae</taxon>
        <taxon>Paniceae</taxon>
        <taxon>Panicinae</taxon>
        <taxon>Panicum</taxon>
        <taxon>Panicum sect. Panicum</taxon>
    </lineage>
</organism>
<reference evidence="1" key="1">
    <citation type="submission" date="2018-04" db="EMBL/GenBank/DDBJ databases">
        <title>WGS assembly of Panicum hallii.</title>
        <authorList>
            <person name="Lovell J."/>
            <person name="Jenkins J."/>
            <person name="Lowry D."/>
            <person name="Mamidi S."/>
            <person name="Sreedasyam A."/>
            <person name="Weng X."/>
            <person name="Barry K."/>
            <person name="Bonette J."/>
            <person name="Campitelli B."/>
            <person name="Daum C."/>
            <person name="Gordon S."/>
            <person name="Gould B."/>
            <person name="Lipzen A."/>
            <person name="Macqueen A."/>
            <person name="Palacio-Mejia J."/>
            <person name="Plott C."/>
            <person name="Shakirov E."/>
            <person name="Shu S."/>
            <person name="Yoshinaga Y."/>
            <person name="Zane M."/>
            <person name="Rokhsar D."/>
            <person name="Grimwood J."/>
            <person name="Schmutz J."/>
            <person name="Juenger T."/>
        </authorList>
    </citation>
    <scope>NUCLEOTIDE SEQUENCE [LARGE SCALE GENOMIC DNA]</scope>
    <source>
        <strain evidence="1">FIL2</strain>
    </source>
</reference>
<dbReference type="Gramene" id="PAN30212">
    <property type="protein sequence ID" value="PAN30212"/>
    <property type="gene ID" value="PAHAL_5G369600"/>
</dbReference>
<name>A0A270R6Z4_9POAL</name>
<dbReference type="AlphaFoldDB" id="A0A270R6Z4"/>
<dbReference type="PANTHER" id="PTHR34835:SF69">
    <property type="entry name" value="UBIQUITIN-LIKE PROTEASE FAMILY PROFILE DOMAIN-CONTAINING PROTEIN"/>
    <property type="match status" value="1"/>
</dbReference>
<gene>
    <name evidence="1" type="ORF">PAHAL_5G369600</name>
</gene>
<sequence>MPHRPRRANTSSGAASPGDDDTGDTLKVEYRFSSGKVFHLIEQLSQEQEELVRSIGFGGLLELPRYDKLDRHFSAWLFNQITSIKVLGVPHGLRQVAPGLGATEADAVAVLRALGLLPREGQEVTLKYARKALDELMAPPVPLSPLSSRRPITPSERDKFVVAFVMFVVGHFLASHSPGKRTNTEVFHALANPSEVRQFDDFF</sequence>